<comment type="catalytic activity">
    <reaction evidence="12">
        <text>pyruvate + ATP = phosphoenolpyruvate + ADP + H(+)</text>
        <dbReference type="Rhea" id="RHEA:18157"/>
        <dbReference type="ChEBI" id="CHEBI:15361"/>
        <dbReference type="ChEBI" id="CHEBI:15378"/>
        <dbReference type="ChEBI" id="CHEBI:30616"/>
        <dbReference type="ChEBI" id="CHEBI:58702"/>
        <dbReference type="ChEBI" id="CHEBI:456216"/>
        <dbReference type="EC" id="2.7.1.40"/>
    </reaction>
</comment>
<keyword evidence="10 12" id="KW-0324">Glycolysis</keyword>
<dbReference type="PRINTS" id="PR01050">
    <property type="entry name" value="PYRUVTKNASE"/>
</dbReference>
<dbReference type="EC" id="2.7.1.40" evidence="3 12"/>
<evidence type="ECO:0000256" key="11">
    <source>
        <dbReference type="ARBA" id="ARBA00023317"/>
    </source>
</evidence>
<dbReference type="GO" id="GO:0005524">
    <property type="term" value="F:ATP binding"/>
    <property type="evidence" value="ECO:0007669"/>
    <property type="project" value="UniProtKB-KW"/>
</dbReference>
<accession>C5BHV2</accession>
<dbReference type="RefSeq" id="WP_015818754.1">
    <property type="nucleotide sequence ID" value="NC_012997.1"/>
</dbReference>
<evidence type="ECO:0000313" key="14">
    <source>
        <dbReference type="EMBL" id="ACR12642.1"/>
    </source>
</evidence>
<sequence>MTTQPHDLEALLNQLITLRADMVEGAKNRLANYTAYFPGDEFTPSAWNLALYLTLRRHDLRELQSQLASCGLSSIGHSEGHILDTLNKVISLLSLTLARPAPDTPEQIPVIDYYRGGALLQKHTDAVFGPAPELRDVRIMVTLPTEAADDFGFIKQLLLDGMDCARINCAHDDKVRWQKMIANVREAQDATGKQCKIYMDLAGPKIRTGALAKKTGKTTDLLKVSTSDRLLLSAQQPDRALESLESQTTSNLAGAIQCTCPEIFAFLAVGDAVWIDDGKTGGSVEWVSAENAILQITQTGPNGSKIRSDKGVNFPDTQLNLSPLTEKDLDDLDFIADHADLVGYSFVQSLEDMNRLNDELNARNASDLPVIAKIETRRAVKRFPEILFGAMGRQPIGVMIARGDLAVELGGERMAEIQEELLWLCEAAHVPVIWATQVLESLAKKGLASRPELTDAAMAERAECVMLNKGRFIHAAVQTLSDILSRMAAHQHKKRSQMRALHW</sequence>
<dbReference type="GO" id="GO:0016301">
    <property type="term" value="F:kinase activity"/>
    <property type="evidence" value="ECO:0007669"/>
    <property type="project" value="UniProtKB-KW"/>
</dbReference>
<keyword evidence="11 14" id="KW-0670">Pyruvate</keyword>
<evidence type="ECO:0000256" key="8">
    <source>
        <dbReference type="ARBA" id="ARBA00022840"/>
    </source>
</evidence>
<dbReference type="Gene3D" id="2.40.33.10">
    <property type="entry name" value="PK beta-barrel domain-like"/>
    <property type="match status" value="1"/>
</dbReference>
<comment type="pathway">
    <text evidence="1 12">Carbohydrate degradation; glycolysis; pyruvate from D-glyceraldehyde 3-phosphate: step 5/5.</text>
</comment>
<dbReference type="Gene3D" id="3.20.20.60">
    <property type="entry name" value="Phosphoenolpyruvate-binding domains"/>
    <property type="match status" value="1"/>
</dbReference>
<evidence type="ECO:0000256" key="2">
    <source>
        <dbReference type="ARBA" id="ARBA00008663"/>
    </source>
</evidence>
<keyword evidence="9 12" id="KW-0460">Magnesium</keyword>
<reference evidence="14 15" key="1">
    <citation type="journal article" date="2009" name="PLoS ONE">
        <title>The complete genome of Teredinibacter turnerae T7901: an intracellular endosymbiont of marine wood-boring bivalves (shipworms).</title>
        <authorList>
            <person name="Yang J.C."/>
            <person name="Madupu R."/>
            <person name="Durkin A.S."/>
            <person name="Ekborg N.A."/>
            <person name="Pedamallu C.S."/>
            <person name="Hostetler J.B."/>
            <person name="Radune D."/>
            <person name="Toms B.S."/>
            <person name="Henrissat B."/>
            <person name="Coutinho P.M."/>
            <person name="Schwarz S."/>
            <person name="Field L."/>
            <person name="Trindade-Silva A.E."/>
            <person name="Soares C.A.G."/>
            <person name="Elshahawi S."/>
            <person name="Hanora A."/>
            <person name="Schmidt E.W."/>
            <person name="Haygood M.G."/>
            <person name="Posfai J."/>
            <person name="Benner J."/>
            <person name="Madinger C."/>
            <person name="Nove J."/>
            <person name="Anton B."/>
            <person name="Chaudhary K."/>
            <person name="Foster J."/>
            <person name="Holman A."/>
            <person name="Kumar S."/>
            <person name="Lessard P.A."/>
            <person name="Luyten Y.A."/>
            <person name="Slatko B."/>
            <person name="Wood N."/>
            <person name="Wu B."/>
            <person name="Teplitski M."/>
            <person name="Mougous J.D."/>
            <person name="Ward N."/>
            <person name="Eisen J.A."/>
            <person name="Badger J.H."/>
            <person name="Distel D.L."/>
        </authorList>
    </citation>
    <scope>NUCLEOTIDE SEQUENCE [LARGE SCALE GENOMIC DNA]</scope>
    <source>
        <strain evidence="15">ATCC 39867 / T7901</strain>
    </source>
</reference>
<evidence type="ECO:0000256" key="3">
    <source>
        <dbReference type="ARBA" id="ARBA00012142"/>
    </source>
</evidence>
<dbReference type="EMBL" id="CP001614">
    <property type="protein sequence ID" value="ACR12642.1"/>
    <property type="molecule type" value="Genomic_DNA"/>
</dbReference>
<dbReference type="HOGENOM" id="CLU_015439_6_1_6"/>
<evidence type="ECO:0000256" key="7">
    <source>
        <dbReference type="ARBA" id="ARBA00022777"/>
    </source>
</evidence>
<feature type="domain" description="Pyruvate kinase barrel" evidence="13">
    <location>
        <begin position="135"/>
        <end position="468"/>
    </location>
</feature>
<dbReference type="eggNOG" id="COG0469">
    <property type="taxonomic scope" value="Bacteria"/>
</dbReference>
<evidence type="ECO:0000256" key="12">
    <source>
        <dbReference type="RuleBase" id="RU000504"/>
    </source>
</evidence>
<evidence type="ECO:0000256" key="10">
    <source>
        <dbReference type="ARBA" id="ARBA00023152"/>
    </source>
</evidence>
<dbReference type="GO" id="GO:0004743">
    <property type="term" value="F:pyruvate kinase activity"/>
    <property type="evidence" value="ECO:0007669"/>
    <property type="project" value="UniProtKB-EC"/>
</dbReference>
<evidence type="ECO:0000256" key="4">
    <source>
        <dbReference type="ARBA" id="ARBA00022679"/>
    </source>
</evidence>
<name>C5BHV2_TERTT</name>
<dbReference type="OrthoDB" id="9812123at2"/>
<comment type="similarity">
    <text evidence="2 12">Belongs to the pyruvate kinase family.</text>
</comment>
<dbReference type="InterPro" id="IPR040442">
    <property type="entry name" value="Pyrv_kinase-like_dom_sf"/>
</dbReference>
<dbReference type="UniPathway" id="UPA00109">
    <property type="reaction ID" value="UER00188"/>
</dbReference>
<keyword evidence="6" id="KW-0547">Nucleotide-binding</keyword>
<dbReference type="Proteomes" id="UP000009080">
    <property type="component" value="Chromosome"/>
</dbReference>
<evidence type="ECO:0000256" key="1">
    <source>
        <dbReference type="ARBA" id="ARBA00004997"/>
    </source>
</evidence>
<evidence type="ECO:0000256" key="9">
    <source>
        <dbReference type="ARBA" id="ARBA00022842"/>
    </source>
</evidence>
<organism evidence="14 15">
    <name type="scientific">Teredinibacter turnerae (strain ATCC 39867 / T7901)</name>
    <dbReference type="NCBI Taxonomy" id="377629"/>
    <lineage>
        <taxon>Bacteria</taxon>
        <taxon>Pseudomonadati</taxon>
        <taxon>Pseudomonadota</taxon>
        <taxon>Gammaproteobacteria</taxon>
        <taxon>Cellvibrionales</taxon>
        <taxon>Cellvibrionaceae</taxon>
        <taxon>Teredinibacter</taxon>
    </lineage>
</organism>
<keyword evidence="8" id="KW-0067">ATP-binding</keyword>
<dbReference type="GO" id="GO:0030955">
    <property type="term" value="F:potassium ion binding"/>
    <property type="evidence" value="ECO:0007669"/>
    <property type="project" value="InterPro"/>
</dbReference>
<dbReference type="GO" id="GO:0000287">
    <property type="term" value="F:magnesium ion binding"/>
    <property type="evidence" value="ECO:0007669"/>
    <property type="project" value="InterPro"/>
</dbReference>
<keyword evidence="7 12" id="KW-0418">Kinase</keyword>
<dbReference type="Pfam" id="PF00224">
    <property type="entry name" value="PK"/>
    <property type="match status" value="1"/>
</dbReference>
<dbReference type="InterPro" id="IPR015813">
    <property type="entry name" value="Pyrv/PenolPyrv_kinase-like_dom"/>
</dbReference>
<gene>
    <name evidence="14" type="ordered locus">TERTU_1841</name>
</gene>
<protein>
    <recommendedName>
        <fullName evidence="3 12">Pyruvate kinase</fullName>
        <ecNumber evidence="3 12">2.7.1.40</ecNumber>
    </recommendedName>
</protein>
<dbReference type="KEGG" id="ttu:TERTU_1841"/>
<dbReference type="InterPro" id="IPR015806">
    <property type="entry name" value="Pyrv_Knase_insert_dom_sf"/>
</dbReference>
<evidence type="ECO:0000256" key="5">
    <source>
        <dbReference type="ARBA" id="ARBA00022723"/>
    </source>
</evidence>
<keyword evidence="15" id="KW-1185">Reference proteome</keyword>
<dbReference type="InterPro" id="IPR011037">
    <property type="entry name" value="Pyrv_Knase-like_insert_dom_sf"/>
</dbReference>
<dbReference type="AlphaFoldDB" id="C5BHV2"/>
<evidence type="ECO:0000256" key="6">
    <source>
        <dbReference type="ARBA" id="ARBA00022741"/>
    </source>
</evidence>
<keyword evidence="4 12" id="KW-0808">Transferase</keyword>
<evidence type="ECO:0000259" key="13">
    <source>
        <dbReference type="Pfam" id="PF00224"/>
    </source>
</evidence>
<evidence type="ECO:0000313" key="15">
    <source>
        <dbReference type="Proteomes" id="UP000009080"/>
    </source>
</evidence>
<proteinExistence type="inferred from homology"/>
<dbReference type="PANTHER" id="PTHR11817">
    <property type="entry name" value="PYRUVATE KINASE"/>
    <property type="match status" value="1"/>
</dbReference>
<keyword evidence="5" id="KW-0479">Metal-binding</keyword>
<dbReference type="SUPFAM" id="SSF51621">
    <property type="entry name" value="Phosphoenolpyruvate/pyruvate domain"/>
    <property type="match status" value="1"/>
</dbReference>
<dbReference type="STRING" id="377629.TERTU_1841"/>
<dbReference type="InterPro" id="IPR015793">
    <property type="entry name" value="Pyrv_Knase_brl"/>
</dbReference>
<dbReference type="InterPro" id="IPR001697">
    <property type="entry name" value="Pyr_Knase"/>
</dbReference>
<dbReference type="SUPFAM" id="SSF50800">
    <property type="entry name" value="PK beta-barrel domain-like"/>
    <property type="match status" value="1"/>
</dbReference>